<keyword evidence="4" id="KW-0539">Nucleus</keyword>
<dbReference type="EMBL" id="CAKOAT010486264">
    <property type="protein sequence ID" value="CAH8379397.1"/>
    <property type="molecule type" value="Genomic_DNA"/>
</dbReference>
<feature type="domain" description="SDE2/SF3A3 SAP" evidence="5">
    <location>
        <begin position="12"/>
        <end position="50"/>
    </location>
</feature>
<gene>
    <name evidence="6" type="ORF">ERUC_LOCUS32856</name>
</gene>
<dbReference type="InterPro" id="IPR025086">
    <property type="entry name" value="SDE2/SF3A3_SAP"/>
</dbReference>
<dbReference type="InterPro" id="IPR051421">
    <property type="entry name" value="RNA_Proc_DNA_Dmg_Regulator"/>
</dbReference>
<dbReference type="GO" id="GO:0008380">
    <property type="term" value="P:RNA splicing"/>
    <property type="evidence" value="ECO:0007669"/>
    <property type="project" value="UniProtKB-KW"/>
</dbReference>
<sequence>MESASEYLIGFVLGMERLKIELQSRGLKCGGTLQERAERLFLLKSTPLAKRGEMKRKKILAKREEC</sequence>
<name>A0ABC8LA15_ERUVS</name>
<keyword evidence="7" id="KW-1185">Reference proteome</keyword>
<dbReference type="PANTHER" id="PTHR12786">
    <property type="entry name" value="SPLICING FACTOR SF3A-RELATED"/>
    <property type="match status" value="1"/>
</dbReference>
<dbReference type="Pfam" id="PF13297">
    <property type="entry name" value="SDE2_2C"/>
    <property type="match status" value="1"/>
</dbReference>
<evidence type="ECO:0000313" key="7">
    <source>
        <dbReference type="Proteomes" id="UP001642260"/>
    </source>
</evidence>
<accession>A0ABC8LA15</accession>
<keyword evidence="2" id="KW-0507">mRNA processing</keyword>
<dbReference type="GO" id="GO:0005634">
    <property type="term" value="C:nucleus"/>
    <property type="evidence" value="ECO:0007669"/>
    <property type="project" value="UniProtKB-SubCell"/>
</dbReference>
<dbReference type="GO" id="GO:0006397">
    <property type="term" value="P:mRNA processing"/>
    <property type="evidence" value="ECO:0007669"/>
    <property type="project" value="UniProtKB-KW"/>
</dbReference>
<dbReference type="PANTHER" id="PTHR12786:SF1">
    <property type="entry name" value="SPLICING REGULATOR SDE2"/>
    <property type="match status" value="1"/>
</dbReference>
<evidence type="ECO:0000256" key="3">
    <source>
        <dbReference type="ARBA" id="ARBA00023187"/>
    </source>
</evidence>
<protein>
    <recommendedName>
        <fullName evidence="5">SDE2/SF3A3 SAP domain-containing protein</fullName>
    </recommendedName>
</protein>
<comment type="caution">
    <text evidence="6">The sequence shown here is derived from an EMBL/GenBank/DDBJ whole genome shotgun (WGS) entry which is preliminary data.</text>
</comment>
<comment type="subcellular location">
    <subcellularLocation>
        <location evidence="1">Nucleus</location>
    </subcellularLocation>
</comment>
<organism evidence="6 7">
    <name type="scientific">Eruca vesicaria subsp. sativa</name>
    <name type="common">Garden rocket</name>
    <name type="synonym">Eruca sativa</name>
    <dbReference type="NCBI Taxonomy" id="29727"/>
    <lineage>
        <taxon>Eukaryota</taxon>
        <taxon>Viridiplantae</taxon>
        <taxon>Streptophyta</taxon>
        <taxon>Embryophyta</taxon>
        <taxon>Tracheophyta</taxon>
        <taxon>Spermatophyta</taxon>
        <taxon>Magnoliopsida</taxon>
        <taxon>eudicotyledons</taxon>
        <taxon>Gunneridae</taxon>
        <taxon>Pentapetalae</taxon>
        <taxon>rosids</taxon>
        <taxon>malvids</taxon>
        <taxon>Brassicales</taxon>
        <taxon>Brassicaceae</taxon>
        <taxon>Brassiceae</taxon>
        <taxon>Eruca</taxon>
    </lineage>
</organism>
<evidence type="ECO:0000256" key="1">
    <source>
        <dbReference type="ARBA" id="ARBA00004123"/>
    </source>
</evidence>
<evidence type="ECO:0000259" key="5">
    <source>
        <dbReference type="Pfam" id="PF13297"/>
    </source>
</evidence>
<dbReference type="Proteomes" id="UP001642260">
    <property type="component" value="Unassembled WGS sequence"/>
</dbReference>
<keyword evidence="3" id="KW-0508">mRNA splicing</keyword>
<evidence type="ECO:0000256" key="2">
    <source>
        <dbReference type="ARBA" id="ARBA00022664"/>
    </source>
</evidence>
<evidence type="ECO:0000313" key="6">
    <source>
        <dbReference type="EMBL" id="CAH8379397.1"/>
    </source>
</evidence>
<dbReference type="AlphaFoldDB" id="A0ABC8LA15"/>
<evidence type="ECO:0000256" key="4">
    <source>
        <dbReference type="ARBA" id="ARBA00023242"/>
    </source>
</evidence>
<proteinExistence type="predicted"/>
<reference evidence="6 7" key="1">
    <citation type="submission" date="2022-03" db="EMBL/GenBank/DDBJ databases">
        <authorList>
            <person name="Macdonald S."/>
            <person name="Ahmed S."/>
            <person name="Newling K."/>
        </authorList>
    </citation>
    <scope>NUCLEOTIDE SEQUENCE [LARGE SCALE GENOMIC DNA]</scope>
</reference>